<name>A0A1T2X5R4_9BACL</name>
<keyword evidence="5" id="KW-1185">Reference proteome</keyword>
<dbReference type="Gene3D" id="3.40.630.30">
    <property type="match status" value="1"/>
</dbReference>
<evidence type="ECO:0000259" key="3">
    <source>
        <dbReference type="PROSITE" id="PS51186"/>
    </source>
</evidence>
<dbReference type="CDD" id="cd04301">
    <property type="entry name" value="NAT_SF"/>
    <property type="match status" value="1"/>
</dbReference>
<dbReference type="Proteomes" id="UP000190188">
    <property type="component" value="Unassembled WGS sequence"/>
</dbReference>
<dbReference type="InterPro" id="IPR050832">
    <property type="entry name" value="Bact_Acetyltransf"/>
</dbReference>
<gene>
    <name evidence="4" type="ORF">BVG16_21735</name>
</gene>
<evidence type="ECO:0000313" key="4">
    <source>
        <dbReference type="EMBL" id="OPA75224.1"/>
    </source>
</evidence>
<dbReference type="PROSITE" id="PS51186">
    <property type="entry name" value="GNAT"/>
    <property type="match status" value="1"/>
</dbReference>
<evidence type="ECO:0000313" key="5">
    <source>
        <dbReference type="Proteomes" id="UP000190188"/>
    </source>
</evidence>
<dbReference type="SUPFAM" id="SSF55729">
    <property type="entry name" value="Acyl-CoA N-acyltransferases (Nat)"/>
    <property type="match status" value="1"/>
</dbReference>
<keyword evidence="1" id="KW-0808">Transferase</keyword>
<keyword evidence="2" id="KW-0012">Acyltransferase</keyword>
<dbReference type="InterPro" id="IPR000182">
    <property type="entry name" value="GNAT_dom"/>
</dbReference>
<protein>
    <recommendedName>
        <fullName evidence="3">N-acetyltransferase domain-containing protein</fullName>
    </recommendedName>
</protein>
<evidence type="ECO:0000256" key="1">
    <source>
        <dbReference type="ARBA" id="ARBA00022679"/>
    </source>
</evidence>
<accession>A0A1T2X5R4</accession>
<dbReference type="GO" id="GO:0016747">
    <property type="term" value="F:acyltransferase activity, transferring groups other than amino-acyl groups"/>
    <property type="evidence" value="ECO:0007669"/>
    <property type="project" value="InterPro"/>
</dbReference>
<sequence>MNINVRWANETDAENLMLLNQEFNGVGLSISDVLTSIRQSKELIALAILDEEPVGFACAQWFNSFCYPHGQGEITEMYIQEKARRKGLATQLIDFLEQEFRCRGVKSVNILTGRDNVQAHKTYTRSNYMKKDEVVFQKKL</sequence>
<comment type="caution">
    <text evidence="4">The sequence shown here is derived from an EMBL/GenBank/DDBJ whole genome shotgun (WGS) entry which is preliminary data.</text>
</comment>
<dbReference type="InterPro" id="IPR016181">
    <property type="entry name" value="Acyl_CoA_acyltransferase"/>
</dbReference>
<dbReference type="RefSeq" id="WP_078501300.1">
    <property type="nucleotide sequence ID" value="NZ_MSZX01000009.1"/>
</dbReference>
<dbReference type="EMBL" id="MSZX01000009">
    <property type="protein sequence ID" value="OPA75224.1"/>
    <property type="molecule type" value="Genomic_DNA"/>
</dbReference>
<proteinExistence type="predicted"/>
<organism evidence="4 5">
    <name type="scientific">Paenibacillus selenitireducens</name>
    <dbReference type="NCBI Taxonomy" id="1324314"/>
    <lineage>
        <taxon>Bacteria</taxon>
        <taxon>Bacillati</taxon>
        <taxon>Bacillota</taxon>
        <taxon>Bacilli</taxon>
        <taxon>Bacillales</taxon>
        <taxon>Paenibacillaceae</taxon>
        <taxon>Paenibacillus</taxon>
    </lineage>
</organism>
<dbReference type="OrthoDB" id="2610997at2"/>
<dbReference type="AlphaFoldDB" id="A0A1T2X5R4"/>
<dbReference type="Pfam" id="PF00583">
    <property type="entry name" value="Acetyltransf_1"/>
    <property type="match status" value="1"/>
</dbReference>
<reference evidence="4 5" key="1">
    <citation type="submission" date="2017-01" db="EMBL/GenBank/DDBJ databases">
        <title>Genome analysis of Paenibacillus selenitrireducens ES3-24.</title>
        <authorList>
            <person name="Xu D."/>
            <person name="Yao R."/>
            <person name="Zheng S."/>
        </authorList>
    </citation>
    <scope>NUCLEOTIDE SEQUENCE [LARGE SCALE GENOMIC DNA]</scope>
    <source>
        <strain evidence="4 5">ES3-24</strain>
    </source>
</reference>
<dbReference type="PANTHER" id="PTHR43877">
    <property type="entry name" value="AMINOALKYLPHOSPHONATE N-ACETYLTRANSFERASE-RELATED-RELATED"/>
    <property type="match status" value="1"/>
</dbReference>
<dbReference type="STRING" id="1324314.BVG16_21735"/>
<evidence type="ECO:0000256" key="2">
    <source>
        <dbReference type="ARBA" id="ARBA00023315"/>
    </source>
</evidence>
<feature type="domain" description="N-acetyltransferase" evidence="3">
    <location>
        <begin position="3"/>
        <end position="140"/>
    </location>
</feature>